<keyword evidence="2" id="KW-1185">Reference proteome</keyword>
<name>A0A550BZF0_9AGAR</name>
<reference evidence="1 2" key="1">
    <citation type="journal article" date="2019" name="New Phytol.">
        <title>Comparative genomics reveals unique wood-decay strategies and fruiting body development in the Schizophyllaceae.</title>
        <authorList>
            <person name="Almasi E."/>
            <person name="Sahu N."/>
            <person name="Krizsan K."/>
            <person name="Balint B."/>
            <person name="Kovacs G.M."/>
            <person name="Kiss B."/>
            <person name="Cseklye J."/>
            <person name="Drula E."/>
            <person name="Henrissat B."/>
            <person name="Nagy I."/>
            <person name="Chovatia M."/>
            <person name="Adam C."/>
            <person name="LaButti K."/>
            <person name="Lipzen A."/>
            <person name="Riley R."/>
            <person name="Grigoriev I.V."/>
            <person name="Nagy L.G."/>
        </authorList>
    </citation>
    <scope>NUCLEOTIDE SEQUENCE [LARGE SCALE GENOMIC DNA]</scope>
    <source>
        <strain evidence="1 2">NL-1724</strain>
    </source>
</reference>
<accession>A0A550BZF0</accession>
<dbReference type="AlphaFoldDB" id="A0A550BZF0"/>
<dbReference type="EMBL" id="VDMD01000041">
    <property type="protein sequence ID" value="TRM57932.1"/>
    <property type="molecule type" value="Genomic_DNA"/>
</dbReference>
<dbReference type="InterPro" id="IPR036047">
    <property type="entry name" value="F-box-like_dom_sf"/>
</dbReference>
<comment type="caution">
    <text evidence="1">The sequence shown here is derived from an EMBL/GenBank/DDBJ whole genome shotgun (WGS) entry which is preliminary data.</text>
</comment>
<dbReference type="OrthoDB" id="2688364at2759"/>
<gene>
    <name evidence="1" type="ORF">BD626DRAFT_205191</name>
</gene>
<evidence type="ECO:0000313" key="2">
    <source>
        <dbReference type="Proteomes" id="UP000320762"/>
    </source>
</evidence>
<organism evidence="1 2">
    <name type="scientific">Schizophyllum amplum</name>
    <dbReference type="NCBI Taxonomy" id="97359"/>
    <lineage>
        <taxon>Eukaryota</taxon>
        <taxon>Fungi</taxon>
        <taxon>Dikarya</taxon>
        <taxon>Basidiomycota</taxon>
        <taxon>Agaricomycotina</taxon>
        <taxon>Agaricomycetes</taxon>
        <taxon>Agaricomycetidae</taxon>
        <taxon>Agaricales</taxon>
        <taxon>Schizophyllaceae</taxon>
        <taxon>Schizophyllum</taxon>
    </lineage>
</organism>
<proteinExistence type="predicted"/>
<evidence type="ECO:0000313" key="1">
    <source>
        <dbReference type="EMBL" id="TRM57932.1"/>
    </source>
</evidence>
<dbReference type="SUPFAM" id="SSF81383">
    <property type="entry name" value="F-box domain"/>
    <property type="match status" value="1"/>
</dbReference>
<dbReference type="Proteomes" id="UP000320762">
    <property type="component" value="Unassembled WGS sequence"/>
</dbReference>
<evidence type="ECO:0008006" key="3">
    <source>
        <dbReference type="Google" id="ProtNLM"/>
    </source>
</evidence>
<protein>
    <recommendedName>
        <fullName evidence="3">F-box domain-containing protein</fullName>
    </recommendedName>
</protein>
<sequence>MHDRPTSLLELPLDLLVLIFSYSTPGVIISVRLTCKTLSGSTEARIVWLDALKRVCLSHGIPFVTYDFDRMPREELEYAASAPDRFLHIGHRAMLSPSHTLLPLKSRRIPIRLPDCGPSGGWEDDELERVKLLPGGRFVLGRTEDLLLLWDLASGERPCLAVHGTIDGVPGLNLAWADAAVDLEDIVHYPATSKIRLVVNAYESGSEYDVNGNKAACIVYELNLSESPPTMDMLGYLKGAGCASFGASGSRVLFESHDIPRIVGAWDYERGTVACWIIDGEGMHPDMTAVTDYHVVYGIRHKHCVIAYNLPPLSPSSGIIPATIDVGAPIQRLYLRPDDYGDYPMRCTYASYIHGRPADALIVDSAVSCASNDSGLLTQTVTRFCVALDPSDTPLSIEGTMVQHNILRIAAPKQSADKVTVAYHLNDLGRREIMVHSASICGGTQGRAIFIGRKRGTLFSDIREWLEGGGEYDFCAASGRLCVGRSDKNALFIYDFIPSYP</sequence>